<dbReference type="AlphaFoldDB" id="Q74MS8"/>
<dbReference type="EnsemblBacteria" id="AAR39113">
    <property type="protein sequence ID" value="AAR39113"/>
    <property type="gene ID" value="NEQ260"/>
</dbReference>
<sequence length="129" mass="14822">MQYLYLLAGITDILSLVLPINNSLALAVWLYIAMKDKNFWLYIGTIMLLLLPQYYLVPYNIGDFVILSLYVIAFFFFGLGLLEYNNLLARITGIIYILAAAYFYLGLPLDKIATILEGIYLLERSFRNS</sequence>
<evidence type="ECO:0000313" key="2">
    <source>
        <dbReference type="EMBL" id="AAR39113.1"/>
    </source>
</evidence>
<dbReference type="KEGG" id="neq:NEQ260"/>
<feature type="transmembrane region" description="Helical" evidence="1">
    <location>
        <begin position="39"/>
        <end position="55"/>
    </location>
</feature>
<evidence type="ECO:0000313" key="3">
    <source>
        <dbReference type="Proteomes" id="UP000000578"/>
    </source>
</evidence>
<gene>
    <name evidence="2" type="ordered locus">NEQ260</name>
</gene>
<dbReference type="EMBL" id="AE017199">
    <property type="protein sequence ID" value="AAR39113.1"/>
    <property type="molecule type" value="Genomic_DNA"/>
</dbReference>
<dbReference type="HOGENOM" id="CLU_1943906_0_0_2"/>
<name>Q74MS8_NANEQ</name>
<organism evidence="2 3">
    <name type="scientific">Nanoarchaeum equitans (strain Kin4-M)</name>
    <dbReference type="NCBI Taxonomy" id="228908"/>
    <lineage>
        <taxon>Archaea</taxon>
        <taxon>Nanobdellota</taxon>
        <taxon>Candidatus Nanoarchaeia</taxon>
        <taxon>Nanoarchaeales</taxon>
        <taxon>Nanoarchaeaceae</taxon>
        <taxon>Nanoarchaeum</taxon>
    </lineage>
</organism>
<evidence type="ECO:0000256" key="1">
    <source>
        <dbReference type="SAM" id="Phobius"/>
    </source>
</evidence>
<dbReference type="STRING" id="228908.NEQ260"/>
<accession>Q74MS8</accession>
<keyword evidence="1" id="KW-0812">Transmembrane</keyword>
<protein>
    <submittedName>
        <fullName evidence="2">NEQ260</fullName>
    </submittedName>
</protein>
<reference evidence="2 3" key="1">
    <citation type="journal article" date="2003" name="Proc. Natl. Acad. Sci. U.S.A.">
        <title>The genome of Nanoarchaeum equitans: insights into early archaeal evolution and derived parasitism.</title>
        <authorList>
            <person name="Waters E."/>
            <person name="Hohn M.J."/>
            <person name="Ahel I."/>
            <person name="Graham D.E."/>
            <person name="Adams M.D."/>
            <person name="Barnstead M."/>
            <person name="Beeson K.Y."/>
            <person name="Bibbs L."/>
            <person name="Bolanos R."/>
            <person name="Keller M."/>
            <person name="Kretz K."/>
            <person name="Lin X."/>
            <person name="Mathur E."/>
            <person name="Ni J."/>
            <person name="Podar M."/>
            <person name="Richardson T."/>
            <person name="Sutton G.G."/>
            <person name="Simon M."/>
            <person name="Soll D."/>
            <person name="Stetter K.O."/>
            <person name="Short J.M."/>
            <person name="Noordewier M."/>
        </authorList>
    </citation>
    <scope>NUCLEOTIDE SEQUENCE [LARGE SCALE GENOMIC DNA]</scope>
    <source>
        <strain evidence="2 3">Kin4-M</strain>
    </source>
</reference>
<feature type="transmembrane region" description="Helical" evidence="1">
    <location>
        <begin position="87"/>
        <end position="105"/>
    </location>
</feature>
<proteinExistence type="predicted"/>
<keyword evidence="3" id="KW-1185">Reference proteome</keyword>
<dbReference type="Proteomes" id="UP000000578">
    <property type="component" value="Chromosome"/>
</dbReference>
<dbReference type="BioCyc" id="NEQU228908:GJB6-279-MONOMER"/>
<keyword evidence="1" id="KW-0472">Membrane</keyword>
<feature type="transmembrane region" description="Helical" evidence="1">
    <location>
        <begin position="61"/>
        <end position="82"/>
    </location>
</feature>
<feature type="transmembrane region" description="Helical" evidence="1">
    <location>
        <begin position="6"/>
        <end position="32"/>
    </location>
</feature>
<keyword evidence="1" id="KW-1133">Transmembrane helix</keyword>